<keyword evidence="2" id="KW-1185">Reference proteome</keyword>
<proteinExistence type="predicted"/>
<evidence type="ECO:0000313" key="2">
    <source>
        <dbReference type="Proteomes" id="UP000199663"/>
    </source>
</evidence>
<name>A0A1H3LFL0_9BACT</name>
<reference evidence="1 2" key="1">
    <citation type="submission" date="2016-10" db="EMBL/GenBank/DDBJ databases">
        <authorList>
            <person name="Varghese N."/>
            <person name="Submissions S."/>
        </authorList>
    </citation>
    <scope>NUCLEOTIDE SEQUENCE [LARGE SCALE GENOMIC DNA]</scope>
    <source>
        <strain evidence="1 2">DSM 17997</strain>
    </source>
</reference>
<accession>A0A1H3LFL0</accession>
<dbReference type="CDD" id="cd02440">
    <property type="entry name" value="AdoMet_MTases"/>
    <property type="match status" value="1"/>
</dbReference>
<dbReference type="Proteomes" id="UP000199663">
    <property type="component" value="Unassembled WGS sequence"/>
</dbReference>
<keyword evidence="1" id="KW-0489">Methyltransferase</keyword>
<dbReference type="Pfam" id="PF13489">
    <property type="entry name" value="Methyltransf_23"/>
    <property type="match status" value="1"/>
</dbReference>
<dbReference type="GO" id="GO:0008168">
    <property type="term" value="F:methyltransferase activity"/>
    <property type="evidence" value="ECO:0007669"/>
    <property type="project" value="UniProtKB-KW"/>
</dbReference>
<evidence type="ECO:0000313" key="1">
    <source>
        <dbReference type="EMBL" id="SDY63090.1"/>
    </source>
</evidence>
<dbReference type="Gene3D" id="3.40.50.150">
    <property type="entry name" value="Vaccinia Virus protein VP39"/>
    <property type="match status" value="1"/>
</dbReference>
<dbReference type="EMBL" id="FNQC01000002">
    <property type="protein sequence ID" value="SDY63090.1"/>
    <property type="molecule type" value="Genomic_DNA"/>
</dbReference>
<comment type="caution">
    <text evidence="1">The sequence shown here is derived from an EMBL/GenBank/DDBJ whole genome shotgun (WGS) entry which is preliminary data.</text>
</comment>
<sequence length="311" mass="35446">MNEAKIDKSNTCVACGNSQDNRIFQSTERMFGLGGSFDFLECSSCQSVQLIAVPKKMDAYYPNNYYAFGNLVKSDRLKNLIKKIRWSLASANLLASGNPAYLTWLKTLRAKTNEHIADIGCGNGQLVYEMKSSGFKNLWGFDPYLSQETKTNGFQLLRKSIDEVSGKFDVVMMHHSFEHMEFPRKVFEKLSQIVKKGGRLLIRVPVTDGEVWKQEGIYWFQLDSPRHFYIPSVKAMKMISSDFGFSMKPVVFDSGANQFWGPILYKKGMKFAGTDLSLEFTAEELLDYENKAIALNQENKGDQACFYFEKI</sequence>
<dbReference type="PANTHER" id="PTHR43861">
    <property type="entry name" value="TRANS-ACONITATE 2-METHYLTRANSFERASE-RELATED"/>
    <property type="match status" value="1"/>
</dbReference>
<protein>
    <submittedName>
        <fullName evidence="1">Methyltransferase domain-containing protein</fullName>
    </submittedName>
</protein>
<dbReference type="InterPro" id="IPR029063">
    <property type="entry name" value="SAM-dependent_MTases_sf"/>
</dbReference>
<dbReference type="RefSeq" id="WP_022582260.1">
    <property type="nucleotide sequence ID" value="NZ_FNQC01000002.1"/>
</dbReference>
<organism evidence="1 2">
    <name type="scientific">Rhodonellum ikkaensis</name>
    <dbReference type="NCBI Taxonomy" id="336829"/>
    <lineage>
        <taxon>Bacteria</taxon>
        <taxon>Pseudomonadati</taxon>
        <taxon>Bacteroidota</taxon>
        <taxon>Cytophagia</taxon>
        <taxon>Cytophagales</taxon>
        <taxon>Cytophagaceae</taxon>
        <taxon>Rhodonellum</taxon>
    </lineage>
</organism>
<dbReference type="SUPFAM" id="SSF53335">
    <property type="entry name" value="S-adenosyl-L-methionine-dependent methyltransferases"/>
    <property type="match status" value="1"/>
</dbReference>
<dbReference type="GO" id="GO:0032259">
    <property type="term" value="P:methylation"/>
    <property type="evidence" value="ECO:0007669"/>
    <property type="project" value="UniProtKB-KW"/>
</dbReference>
<gene>
    <name evidence="1" type="ORF">SAMN05444412_10235</name>
</gene>
<keyword evidence="1" id="KW-0808">Transferase</keyword>